<name>A0A8T2N511_9TELE</name>
<evidence type="ECO:0000313" key="2">
    <source>
        <dbReference type="EMBL" id="KAG9334490.1"/>
    </source>
</evidence>
<protein>
    <submittedName>
        <fullName evidence="2">Uncharacterized protein</fullName>
    </submittedName>
</protein>
<gene>
    <name evidence="2" type="ORF">JZ751_007573</name>
</gene>
<proteinExistence type="predicted"/>
<sequence>MELWLGGGAGQPPGSLLCRSGRLPVQSPFQDSVPLQGSRARTVRSSHSGQTGGRRENHSRIQWEGGRGTGGAELTPGAAFQLRCSSLKNVAPGGLQGPGPVCSPGPSAVQLRDAVLGPGWSLTVLGGGAWLGTCLLLRRGLAQYASKCCRSQPRRQHCSTMPFPFSRGPPRPPATFPGETAPQPDQSRHRLPLPHSTTKPLSPQTNSRSATSSRPQRAFTDSALYGRATRHRSGKSYARYALCSLEHGGLEKAVHRAQSPVWEGSSRSPERINSTHAQACLPLASQLPLHRCSAAGPDHSLTQSYCSSAQQI</sequence>
<dbReference type="AlphaFoldDB" id="A0A8T2N511"/>
<accession>A0A8T2N511</accession>
<comment type="caution">
    <text evidence="2">The sequence shown here is derived from an EMBL/GenBank/DDBJ whole genome shotgun (WGS) entry which is preliminary data.</text>
</comment>
<dbReference type="Proteomes" id="UP000824540">
    <property type="component" value="Unassembled WGS sequence"/>
</dbReference>
<evidence type="ECO:0000313" key="3">
    <source>
        <dbReference type="Proteomes" id="UP000824540"/>
    </source>
</evidence>
<dbReference type="EMBL" id="JAFBMS010000147">
    <property type="protein sequence ID" value="KAG9334490.1"/>
    <property type="molecule type" value="Genomic_DNA"/>
</dbReference>
<keyword evidence="3" id="KW-1185">Reference proteome</keyword>
<feature type="region of interest" description="Disordered" evidence="1">
    <location>
        <begin position="28"/>
        <end position="72"/>
    </location>
</feature>
<feature type="region of interest" description="Disordered" evidence="1">
    <location>
        <begin position="160"/>
        <end position="227"/>
    </location>
</feature>
<evidence type="ECO:0000256" key="1">
    <source>
        <dbReference type="SAM" id="MobiDB-lite"/>
    </source>
</evidence>
<reference evidence="2" key="1">
    <citation type="thesis" date="2021" institute="BYU ScholarsArchive" country="Provo, UT, USA">
        <title>Applications of and Algorithms for Genome Assembly and Genomic Analyses with an Emphasis on Marine Teleosts.</title>
        <authorList>
            <person name="Pickett B.D."/>
        </authorList>
    </citation>
    <scope>NUCLEOTIDE SEQUENCE</scope>
    <source>
        <strain evidence="2">HI-2016</strain>
    </source>
</reference>
<feature type="compositionally biased region" description="Polar residues" evidence="1">
    <location>
        <begin position="195"/>
        <end position="215"/>
    </location>
</feature>
<organism evidence="2 3">
    <name type="scientific">Albula glossodonta</name>
    <name type="common">roundjaw bonefish</name>
    <dbReference type="NCBI Taxonomy" id="121402"/>
    <lineage>
        <taxon>Eukaryota</taxon>
        <taxon>Metazoa</taxon>
        <taxon>Chordata</taxon>
        <taxon>Craniata</taxon>
        <taxon>Vertebrata</taxon>
        <taxon>Euteleostomi</taxon>
        <taxon>Actinopterygii</taxon>
        <taxon>Neopterygii</taxon>
        <taxon>Teleostei</taxon>
        <taxon>Albuliformes</taxon>
        <taxon>Albulidae</taxon>
        <taxon>Albula</taxon>
    </lineage>
</organism>